<feature type="transmembrane region" description="Helical" evidence="12">
    <location>
        <begin position="45"/>
        <end position="65"/>
    </location>
</feature>
<protein>
    <recommendedName>
        <fullName evidence="12">Undecaprenyl-phosphate alpha-N-acetylglucosaminyl 1-phosphate transferase</fullName>
        <ecNumber evidence="12">2.7.8.33</ecNumber>
    </recommendedName>
    <alternativeName>
        <fullName evidence="12">UDP-GlcNAc:undecaprenyl-phosphate GlcNAc-1-phosphate transferase</fullName>
    </alternativeName>
    <alternativeName>
        <fullName evidence="12">Undecaprenyl-phosphate GlcNAc-1-phosphate transferase</fullName>
    </alternativeName>
</protein>
<comment type="pathway">
    <text evidence="12">Bacterial outer membrane biogenesis; LPS O-antigen biosynthesis.</text>
</comment>
<keyword evidence="10 12" id="KW-0472">Membrane</keyword>
<keyword evidence="2 12" id="KW-1003">Cell membrane</keyword>
<dbReference type="AlphaFoldDB" id="A0A3L0YCC6"/>
<evidence type="ECO:0000256" key="5">
    <source>
        <dbReference type="ARBA" id="ARBA00022679"/>
    </source>
</evidence>
<feature type="transmembrane region" description="Helical" evidence="12">
    <location>
        <begin position="6"/>
        <end position="24"/>
    </location>
</feature>
<comment type="catalytic activity">
    <reaction evidence="12">
        <text>di-trans,octa-cis-undecaprenyl phosphate + UDP-N-acetyl-alpha-D-glucosamine = N-acetyl-alpha-D-glucosaminyl-di-trans,octa-cis-undecaprenyl diphosphate + UMP</text>
        <dbReference type="Rhea" id="RHEA:28090"/>
        <dbReference type="ChEBI" id="CHEBI:57705"/>
        <dbReference type="ChEBI" id="CHEBI:57865"/>
        <dbReference type="ChEBI" id="CHEBI:60392"/>
        <dbReference type="ChEBI" id="CHEBI:62959"/>
        <dbReference type="EC" id="2.7.8.33"/>
    </reaction>
</comment>
<evidence type="ECO:0000256" key="4">
    <source>
        <dbReference type="ARBA" id="ARBA00022676"/>
    </source>
</evidence>
<feature type="transmembrane region" description="Helical" evidence="12">
    <location>
        <begin position="71"/>
        <end position="89"/>
    </location>
</feature>
<evidence type="ECO:0000256" key="8">
    <source>
        <dbReference type="ARBA" id="ARBA00022985"/>
    </source>
</evidence>
<dbReference type="GO" id="GO:0009246">
    <property type="term" value="P:enterobacterial common antigen biosynthetic process"/>
    <property type="evidence" value="ECO:0007669"/>
    <property type="project" value="UniProtKB-UniRule"/>
</dbReference>
<evidence type="ECO:0000256" key="11">
    <source>
        <dbReference type="ARBA" id="ARBA00023211"/>
    </source>
</evidence>
<keyword evidence="6 12" id="KW-0812">Transmembrane</keyword>
<proteinExistence type="inferred from homology"/>
<feature type="binding site" evidence="13">
    <location>
        <position position="153"/>
    </location>
    <ligand>
        <name>Mg(2+)</name>
        <dbReference type="ChEBI" id="CHEBI:18420"/>
    </ligand>
</feature>
<evidence type="ECO:0000256" key="3">
    <source>
        <dbReference type="ARBA" id="ARBA00022519"/>
    </source>
</evidence>
<dbReference type="InterPro" id="IPR000715">
    <property type="entry name" value="Glycosyl_transferase_4"/>
</dbReference>
<feature type="transmembrane region" description="Helical" evidence="12">
    <location>
        <begin position="133"/>
        <end position="153"/>
    </location>
</feature>
<dbReference type="GO" id="GO:0030145">
    <property type="term" value="F:manganese ion binding"/>
    <property type="evidence" value="ECO:0007669"/>
    <property type="project" value="InterPro"/>
</dbReference>
<dbReference type="EC" id="2.7.8.33" evidence="12"/>
<dbReference type="CDD" id="cd06853">
    <property type="entry name" value="GT_WecA_like"/>
    <property type="match status" value="1"/>
</dbReference>
<feature type="transmembrane region" description="Helical" evidence="12">
    <location>
        <begin position="295"/>
        <end position="315"/>
    </location>
</feature>
<name>A0A3L0YCC6_ECOLX</name>
<evidence type="ECO:0000256" key="13">
    <source>
        <dbReference type="PIRSR" id="PIRSR600715-1"/>
    </source>
</evidence>
<keyword evidence="13" id="KW-0479">Metal-binding</keyword>
<comment type="cofactor">
    <cofactor evidence="12 13">
        <name>Mg(2+)</name>
        <dbReference type="ChEBI" id="CHEBI:18420"/>
    </cofactor>
</comment>
<dbReference type="EMBL" id="RNRV01000015">
    <property type="protein sequence ID" value="MHO04813.1"/>
    <property type="molecule type" value="Genomic_DNA"/>
</dbReference>
<dbReference type="GO" id="GO:0036380">
    <property type="term" value="F:UDP-N-acetylglucosamine-undecaprenyl-phosphate N-acetylglucosaminephosphotransferase activity"/>
    <property type="evidence" value="ECO:0007669"/>
    <property type="project" value="UniProtKB-UniRule"/>
</dbReference>
<evidence type="ECO:0000256" key="12">
    <source>
        <dbReference type="HAMAP-Rule" id="MF_02030"/>
    </source>
</evidence>
<gene>
    <name evidence="12 14" type="primary">wecA</name>
    <name evidence="14" type="ORF">D9F05_10570</name>
</gene>
<dbReference type="UniPathway" id="UPA00566"/>
<dbReference type="GO" id="GO:0000287">
    <property type="term" value="F:magnesium ion binding"/>
    <property type="evidence" value="ECO:0007669"/>
    <property type="project" value="InterPro"/>
</dbReference>
<dbReference type="GO" id="GO:0044038">
    <property type="term" value="P:cell wall macromolecule biosynthetic process"/>
    <property type="evidence" value="ECO:0007669"/>
    <property type="project" value="TreeGrafter"/>
</dbReference>
<comment type="caution">
    <text evidence="14">The sequence shown here is derived from an EMBL/GenBank/DDBJ whole genome shotgun (WGS) entry which is preliminary data.</text>
</comment>
<evidence type="ECO:0000256" key="1">
    <source>
        <dbReference type="ARBA" id="ARBA00004651"/>
    </source>
</evidence>
<accession>A0A3L0YCC6</accession>
<comment type="function">
    <text evidence="12">Catalyzes the transfer of the GlcNAc-1-phosphate moiety from UDP-GlcNAc onto the carrier lipid undecaprenyl phosphate (C55-P), yielding GlcNAc-pyrophosphoryl-undecaprenyl (GlcNAc-PP-C55).</text>
</comment>
<dbReference type="GO" id="GO:0016757">
    <property type="term" value="F:glycosyltransferase activity"/>
    <property type="evidence" value="ECO:0007669"/>
    <property type="project" value="UniProtKB-KW"/>
</dbReference>
<keyword evidence="11 12" id="KW-0464">Manganese</keyword>
<feature type="transmembrane region" description="Helical" evidence="12">
    <location>
        <begin position="214"/>
        <end position="233"/>
    </location>
</feature>
<evidence type="ECO:0000256" key="7">
    <source>
        <dbReference type="ARBA" id="ARBA00022842"/>
    </source>
</evidence>
<evidence type="ECO:0000256" key="6">
    <source>
        <dbReference type="ARBA" id="ARBA00022692"/>
    </source>
</evidence>
<evidence type="ECO:0000256" key="10">
    <source>
        <dbReference type="ARBA" id="ARBA00023136"/>
    </source>
</evidence>
<feature type="transmembrane region" description="Helical" evidence="12">
    <location>
        <begin position="184"/>
        <end position="202"/>
    </location>
</feature>
<dbReference type="GO" id="GO:0009243">
    <property type="term" value="P:O antigen biosynthetic process"/>
    <property type="evidence" value="ECO:0007669"/>
    <property type="project" value="UniProtKB-UniRule"/>
</dbReference>
<dbReference type="GO" id="GO:0071555">
    <property type="term" value="P:cell wall organization"/>
    <property type="evidence" value="ECO:0007669"/>
    <property type="project" value="TreeGrafter"/>
</dbReference>
<comment type="similarity">
    <text evidence="12">Belongs to the glycosyltransferase 4 family. WecA subfamily.</text>
</comment>
<dbReference type="InterPro" id="IPR012750">
    <property type="entry name" value="ECA_WecA-rel"/>
</dbReference>
<sequence length="357" mass="39557">MSLWSQTVEFLSLFSASFLILFFARKVAQKINLVDRPNERKLHQGLVPLVGGISIYLTLMLALWYKPGLLIHSDIYVLCSSVLVMMGAIDDKYDVDYRVRLVVQILISCAMIFAAGLSLKSLGHILFNYEVDLGPLGYIVTIFAVLGAINAFNMVDGIDGLLGGLTMVTFGALAYIHYADGQLPLARFCLLMMIVVVPYICLNLGFPFGGRKKVFMGDAGSMLIGFTVIWVLLQGTQGPKAQMNPVTALWLIAIPLMDMTCIMVRRIRKGVSPFKPDREHLHHICLRAGLSSHQALVVICGTATLLAVVGIALEYGGVPEWISLLLFTLVFFLYYQLLNNIWRILARIKPKNASEPN</sequence>
<dbReference type="NCBIfam" id="TIGR02380">
    <property type="entry name" value="ECA_wecA"/>
    <property type="match status" value="1"/>
</dbReference>
<dbReference type="PANTHER" id="PTHR22926:SF3">
    <property type="entry name" value="UNDECAPRENYL-PHOSPHATE ALPHA-N-ACETYLGLUCOSAMINYL 1-PHOSPHATE TRANSFERASE"/>
    <property type="match status" value="1"/>
</dbReference>
<organism evidence="14">
    <name type="scientific">Escherichia coli</name>
    <dbReference type="NCBI Taxonomy" id="562"/>
    <lineage>
        <taxon>Bacteria</taxon>
        <taxon>Pseudomonadati</taxon>
        <taxon>Pseudomonadota</taxon>
        <taxon>Gammaproteobacteria</taxon>
        <taxon>Enterobacterales</taxon>
        <taxon>Enterobacteriaceae</taxon>
        <taxon>Escherichia</taxon>
    </lineage>
</organism>
<comment type="cofactor">
    <cofactor evidence="12">
        <name>Mn(2+)</name>
        <dbReference type="ChEBI" id="CHEBI:29035"/>
    </cofactor>
</comment>
<evidence type="ECO:0000256" key="2">
    <source>
        <dbReference type="ARBA" id="ARBA00022475"/>
    </source>
</evidence>
<keyword evidence="7 12" id="KW-0460">Magnesium</keyword>
<reference evidence="14" key="1">
    <citation type="submission" date="2018-10" db="EMBL/GenBank/DDBJ databases">
        <authorList>
            <consortium name="NARMS: The National Antimicrobial Resistance Monitoring System"/>
        </authorList>
    </citation>
    <scope>NUCLEOTIDE SEQUENCE [LARGE SCALE GENOMIC DNA]</scope>
    <source>
        <strain evidence="14">CVM N17EC0388</strain>
    </source>
</reference>
<comment type="pathway">
    <text evidence="12">Bacterial outer membrane biogenesis; enterobacterial common antigen biosynthesis.</text>
</comment>
<evidence type="ECO:0000313" key="14">
    <source>
        <dbReference type="EMBL" id="MHO04813.1"/>
    </source>
</evidence>
<dbReference type="UniPathway" id="UPA00281"/>
<keyword evidence="9 12" id="KW-1133">Transmembrane helix</keyword>
<feature type="transmembrane region" description="Helical" evidence="12">
    <location>
        <begin position="245"/>
        <end position="264"/>
    </location>
</feature>
<feature type="transmembrane region" description="Helical" evidence="12">
    <location>
        <begin position="321"/>
        <end position="342"/>
    </location>
</feature>
<keyword evidence="8 12" id="KW-0448">Lipopolysaccharide biosynthesis</keyword>
<dbReference type="PANTHER" id="PTHR22926">
    <property type="entry name" value="PHOSPHO-N-ACETYLMURAMOYL-PENTAPEPTIDE-TRANSFERASE"/>
    <property type="match status" value="1"/>
</dbReference>
<dbReference type="Pfam" id="PF00953">
    <property type="entry name" value="Glycos_transf_4"/>
    <property type="match status" value="1"/>
</dbReference>
<feature type="transmembrane region" description="Helical" evidence="12">
    <location>
        <begin position="160"/>
        <end position="178"/>
    </location>
</feature>
<dbReference type="GO" id="GO:0005886">
    <property type="term" value="C:plasma membrane"/>
    <property type="evidence" value="ECO:0007669"/>
    <property type="project" value="UniProtKB-SubCell"/>
</dbReference>
<comment type="subcellular location">
    <subcellularLocation>
        <location evidence="12">Cell inner membrane</location>
        <topology evidence="12">Multi-pass membrane protein</topology>
    </subcellularLocation>
    <subcellularLocation>
        <location evidence="1">Cell membrane</location>
        <topology evidence="1">Multi-pass membrane protein</topology>
    </subcellularLocation>
</comment>
<dbReference type="GO" id="GO:0009276">
    <property type="term" value="C:Gram-negative-bacterium-type cell wall"/>
    <property type="evidence" value="ECO:0007669"/>
    <property type="project" value="InterPro"/>
</dbReference>
<feature type="binding site" evidence="13">
    <location>
        <position position="218"/>
    </location>
    <ligand>
        <name>Mg(2+)</name>
        <dbReference type="ChEBI" id="CHEBI:18420"/>
    </ligand>
</feature>
<feature type="transmembrane region" description="Helical" evidence="12">
    <location>
        <begin position="101"/>
        <end position="127"/>
    </location>
</feature>
<keyword evidence="5 12" id="KW-0808">Transferase</keyword>
<keyword evidence="4 12" id="KW-0328">Glycosyltransferase</keyword>
<dbReference type="HAMAP" id="MF_02030">
    <property type="entry name" value="WecA_Gammaproteo"/>
    <property type="match status" value="1"/>
</dbReference>
<evidence type="ECO:0000256" key="9">
    <source>
        <dbReference type="ARBA" id="ARBA00022989"/>
    </source>
</evidence>
<keyword evidence="3 12" id="KW-0997">Cell inner membrane</keyword>